<dbReference type="Proteomes" id="UP001315278">
    <property type="component" value="Unassembled WGS sequence"/>
</dbReference>
<keyword evidence="1" id="KW-0472">Membrane</keyword>
<comment type="caution">
    <text evidence="2">The sequence shown here is derived from an EMBL/GenBank/DDBJ whole genome shotgun (WGS) entry which is preliminary data.</text>
</comment>
<proteinExistence type="predicted"/>
<feature type="transmembrane region" description="Helical" evidence="1">
    <location>
        <begin position="20"/>
        <end position="44"/>
    </location>
</feature>
<evidence type="ECO:0000313" key="3">
    <source>
        <dbReference type="Proteomes" id="UP001315278"/>
    </source>
</evidence>
<keyword evidence="1" id="KW-1133">Transmembrane helix</keyword>
<dbReference type="RefSeq" id="WP_212393541.1">
    <property type="nucleotide sequence ID" value="NZ_JAFCJH010000006.1"/>
</dbReference>
<protein>
    <submittedName>
        <fullName evidence="2">Uncharacterized protein</fullName>
    </submittedName>
</protein>
<accession>A0ABS5FFA8</accession>
<name>A0ABS5FFA8_9BRAD</name>
<sequence length="45" mass="5072">MQVQDRVSESFRDIDLRNLVRVISACTLGLWAFAAGLLIGTFLFQ</sequence>
<dbReference type="EMBL" id="JAFCJH010000006">
    <property type="protein sequence ID" value="MBR0795470.1"/>
    <property type="molecule type" value="Genomic_DNA"/>
</dbReference>
<keyword evidence="1" id="KW-0812">Transmembrane</keyword>
<evidence type="ECO:0000313" key="2">
    <source>
        <dbReference type="EMBL" id="MBR0795470.1"/>
    </source>
</evidence>
<organism evidence="2 3">
    <name type="scientific">Bradyrhizobium jicamae</name>
    <dbReference type="NCBI Taxonomy" id="280332"/>
    <lineage>
        <taxon>Bacteria</taxon>
        <taxon>Pseudomonadati</taxon>
        <taxon>Pseudomonadota</taxon>
        <taxon>Alphaproteobacteria</taxon>
        <taxon>Hyphomicrobiales</taxon>
        <taxon>Nitrobacteraceae</taxon>
        <taxon>Bradyrhizobium</taxon>
    </lineage>
</organism>
<gene>
    <name evidence="2" type="ORF">JQ615_08720</name>
</gene>
<reference evidence="3" key="1">
    <citation type="journal article" date="2021" name="ISME J.">
        <title>Evolutionary origin and ecological implication of a unique nif island in free-living Bradyrhizobium lineages.</title>
        <authorList>
            <person name="Tao J."/>
        </authorList>
    </citation>
    <scope>NUCLEOTIDE SEQUENCE [LARGE SCALE GENOMIC DNA]</scope>
    <source>
        <strain evidence="3">SZCCT0434</strain>
    </source>
</reference>
<evidence type="ECO:0000256" key="1">
    <source>
        <dbReference type="SAM" id="Phobius"/>
    </source>
</evidence>
<keyword evidence="3" id="KW-1185">Reference proteome</keyword>